<dbReference type="Proteomes" id="UP001359886">
    <property type="component" value="Unassembled WGS sequence"/>
</dbReference>
<keyword evidence="3" id="KW-1185">Reference proteome</keyword>
<dbReference type="AlphaFoldDB" id="A0AAW9RKD6"/>
<name>A0AAW9RKD6_9GAMM</name>
<protein>
    <recommendedName>
        <fullName evidence="4">DUF4394 domain-containing protein</fullName>
    </recommendedName>
</protein>
<evidence type="ECO:0000313" key="3">
    <source>
        <dbReference type="Proteomes" id="UP001359886"/>
    </source>
</evidence>
<comment type="caution">
    <text evidence="2">The sequence shown here is derived from an EMBL/GenBank/DDBJ whole genome shotgun (WGS) entry which is preliminary data.</text>
</comment>
<feature type="signal peptide" evidence="1">
    <location>
        <begin position="1"/>
        <end position="23"/>
    </location>
</feature>
<keyword evidence="1" id="KW-0732">Signal</keyword>
<dbReference type="RefSeq" id="WP_354696759.1">
    <property type="nucleotide sequence ID" value="NZ_JAZHOG010000014.1"/>
</dbReference>
<reference evidence="2 3" key="1">
    <citation type="submission" date="2024-02" db="EMBL/GenBank/DDBJ databases">
        <title>A novel Wenzhouxiangellaceae bacterium, isolated from coastal sediments.</title>
        <authorList>
            <person name="Du Z.-J."/>
            <person name="Ye Y.-Q."/>
            <person name="Zhang X.-Y."/>
        </authorList>
    </citation>
    <scope>NUCLEOTIDE SEQUENCE [LARGE SCALE GENOMIC DNA]</scope>
    <source>
        <strain evidence="2 3">CH-27</strain>
    </source>
</reference>
<gene>
    <name evidence="2" type="ORF">V3330_17540</name>
</gene>
<accession>A0AAW9RKD6</accession>
<evidence type="ECO:0000313" key="2">
    <source>
        <dbReference type="EMBL" id="MEJ8569434.1"/>
    </source>
</evidence>
<proteinExistence type="predicted"/>
<organism evidence="2 3">
    <name type="scientific">Elongatibacter sediminis</name>
    <dbReference type="NCBI Taxonomy" id="3119006"/>
    <lineage>
        <taxon>Bacteria</taxon>
        <taxon>Pseudomonadati</taxon>
        <taxon>Pseudomonadota</taxon>
        <taxon>Gammaproteobacteria</taxon>
        <taxon>Chromatiales</taxon>
        <taxon>Wenzhouxiangellaceae</taxon>
        <taxon>Elongatibacter</taxon>
    </lineage>
</organism>
<sequence length="264" mass="27235">MRTGYTYMTVAACAALAAGPVSAQVESVQVSADITLALASVTTADHDPARDNLAGNVTLQDIGTIPAAADLTLYHVLGNGDRLLGFDTTVELPGAVRASPSDVVRYDGNAYSLEWDGSAAGVPSGARLDALSVDGAGKLLLSFDIAVALPGLTVMDEDVVLVDGASYLMFFDGSLDLVPEAANLDALHFAPDSGSIYVSFDIAGEVGGMVFSDEDLLQLDAPGGTWAMAYDGSDQHAAWNPGDLDAAFVAFVSGFIFADGFEDL</sequence>
<feature type="chain" id="PRO_5043880676" description="DUF4394 domain-containing protein" evidence="1">
    <location>
        <begin position="24"/>
        <end position="264"/>
    </location>
</feature>
<dbReference type="EMBL" id="JAZHOG010000014">
    <property type="protein sequence ID" value="MEJ8569434.1"/>
    <property type="molecule type" value="Genomic_DNA"/>
</dbReference>
<evidence type="ECO:0008006" key="4">
    <source>
        <dbReference type="Google" id="ProtNLM"/>
    </source>
</evidence>
<evidence type="ECO:0000256" key="1">
    <source>
        <dbReference type="SAM" id="SignalP"/>
    </source>
</evidence>